<dbReference type="NCBIfam" id="TIGR01496">
    <property type="entry name" value="DHPS"/>
    <property type="match status" value="1"/>
</dbReference>
<dbReference type="GO" id="GO:0004156">
    <property type="term" value="F:dihydropteroate synthase activity"/>
    <property type="evidence" value="ECO:0007669"/>
    <property type="project" value="UniProtKB-EC"/>
</dbReference>
<comment type="function">
    <text evidence="12">Catalyzes the condensation of para-aminobenzoate (pABA) with 6-hydroxymethyl-7,8-dihydropterin diphosphate (DHPt-PP) to form 7,8-dihydropteroate (H2Pte), the immediate precursor of folate derivatives.</text>
</comment>
<evidence type="ECO:0000256" key="5">
    <source>
        <dbReference type="ARBA" id="ARBA00012458"/>
    </source>
</evidence>
<dbReference type="GO" id="GO:0005829">
    <property type="term" value="C:cytosol"/>
    <property type="evidence" value="ECO:0007669"/>
    <property type="project" value="TreeGrafter"/>
</dbReference>
<evidence type="ECO:0000256" key="11">
    <source>
        <dbReference type="ARBA" id="ARBA00030193"/>
    </source>
</evidence>
<dbReference type="InterPro" id="IPR000489">
    <property type="entry name" value="Pterin-binding_dom"/>
</dbReference>
<accession>A0A7L9WM70</accession>
<comment type="pathway">
    <text evidence="3 12">Cofactor biosynthesis; tetrahydrofolate biosynthesis; 7,8-dihydrofolate from 2-amino-4-hydroxy-6-hydroxymethyl-7,8-dihydropteridine diphosphate and 4-aminobenzoate: step 1/2.</text>
</comment>
<dbReference type="AlphaFoldDB" id="A0A7L9WM70"/>
<name>A0A7L9WM70_9RHOB</name>
<dbReference type="PROSITE" id="PS00793">
    <property type="entry name" value="DHPS_2"/>
    <property type="match status" value="1"/>
</dbReference>
<evidence type="ECO:0000256" key="9">
    <source>
        <dbReference type="ARBA" id="ARBA00022842"/>
    </source>
</evidence>
<evidence type="ECO:0000256" key="7">
    <source>
        <dbReference type="ARBA" id="ARBA00022679"/>
    </source>
</evidence>
<dbReference type="KEGG" id="pshq:F3W81_09545"/>
<evidence type="ECO:0000256" key="2">
    <source>
        <dbReference type="ARBA" id="ARBA00001946"/>
    </source>
</evidence>
<dbReference type="PROSITE" id="PS00792">
    <property type="entry name" value="DHPS_1"/>
    <property type="match status" value="1"/>
</dbReference>
<keyword evidence="10 12" id="KW-0289">Folate biosynthesis</keyword>
<dbReference type="InterPro" id="IPR011005">
    <property type="entry name" value="Dihydropteroate_synth-like_sf"/>
</dbReference>
<dbReference type="GO" id="GO:0046654">
    <property type="term" value="P:tetrahydrofolate biosynthetic process"/>
    <property type="evidence" value="ECO:0007669"/>
    <property type="project" value="UniProtKB-UniPathway"/>
</dbReference>
<protein>
    <recommendedName>
        <fullName evidence="6 12">Dihydropteroate synthase</fullName>
        <shortName evidence="12">DHPS</shortName>
        <ecNumber evidence="5 12">2.5.1.15</ecNumber>
    </recommendedName>
    <alternativeName>
        <fullName evidence="11 12">Dihydropteroate pyrophosphorylase</fullName>
    </alternativeName>
</protein>
<evidence type="ECO:0000256" key="12">
    <source>
        <dbReference type="RuleBase" id="RU361205"/>
    </source>
</evidence>
<keyword evidence="8 12" id="KW-0479">Metal-binding</keyword>
<evidence type="ECO:0000313" key="14">
    <source>
        <dbReference type="EMBL" id="QOL81033.1"/>
    </source>
</evidence>
<evidence type="ECO:0000256" key="1">
    <source>
        <dbReference type="ARBA" id="ARBA00000012"/>
    </source>
</evidence>
<evidence type="ECO:0000313" key="15">
    <source>
        <dbReference type="Proteomes" id="UP000594118"/>
    </source>
</evidence>
<comment type="catalytic activity">
    <reaction evidence="1">
        <text>(7,8-dihydropterin-6-yl)methyl diphosphate + 4-aminobenzoate = 7,8-dihydropteroate + diphosphate</text>
        <dbReference type="Rhea" id="RHEA:19949"/>
        <dbReference type="ChEBI" id="CHEBI:17836"/>
        <dbReference type="ChEBI" id="CHEBI:17839"/>
        <dbReference type="ChEBI" id="CHEBI:33019"/>
        <dbReference type="ChEBI" id="CHEBI:72950"/>
        <dbReference type="EC" id="2.5.1.15"/>
    </reaction>
</comment>
<dbReference type="EC" id="2.5.1.15" evidence="5 12"/>
<dbReference type="UniPathway" id="UPA00077">
    <property type="reaction ID" value="UER00156"/>
</dbReference>
<evidence type="ECO:0000256" key="10">
    <source>
        <dbReference type="ARBA" id="ARBA00022909"/>
    </source>
</evidence>
<evidence type="ECO:0000256" key="3">
    <source>
        <dbReference type="ARBA" id="ARBA00004763"/>
    </source>
</evidence>
<dbReference type="EMBL" id="CP045201">
    <property type="protein sequence ID" value="QOL81033.1"/>
    <property type="molecule type" value="Genomic_DNA"/>
</dbReference>
<dbReference type="PROSITE" id="PS50972">
    <property type="entry name" value="PTERIN_BINDING"/>
    <property type="match status" value="1"/>
</dbReference>
<sequence length="339" mass="36333">MTRIYYRPIVQGGMPRPEGALPLCGGPLWFNQIEMITRSGIKVTTAEDLPEDWSRRLCRPRPALAGLPMDRPLVMGIVNTTPDSFSDGGQHDGRDAAVAHARTLLAEGADIIDVGGESTRPGAALIDPDEEIRRTAPVIEALHQMGARISIDTRKAQVARAAYRAGASLINDVSGFTYDPDLAEVAAATALPVCVMHMRDTPGDMHLAPHYGNALLETYDELEARIQAVEAQGIPRARILADPGIGFAKTLEHNLEILNRLSLFHGLGCPLLLGVSRKRFIGTIGGAESARDRAPGSIAVALAGVSQGVQMLRVHDVGETTQALRLWQAVHTGAWSPAS</sequence>
<evidence type="ECO:0000256" key="8">
    <source>
        <dbReference type="ARBA" id="ARBA00022723"/>
    </source>
</evidence>
<dbReference type="GO" id="GO:0046656">
    <property type="term" value="P:folic acid biosynthetic process"/>
    <property type="evidence" value="ECO:0007669"/>
    <property type="project" value="UniProtKB-KW"/>
</dbReference>
<dbReference type="GO" id="GO:0046872">
    <property type="term" value="F:metal ion binding"/>
    <property type="evidence" value="ECO:0007669"/>
    <property type="project" value="UniProtKB-KW"/>
</dbReference>
<evidence type="ECO:0000256" key="4">
    <source>
        <dbReference type="ARBA" id="ARBA00009503"/>
    </source>
</evidence>
<dbReference type="PANTHER" id="PTHR20941">
    <property type="entry name" value="FOLATE SYNTHESIS PROTEINS"/>
    <property type="match status" value="1"/>
</dbReference>
<dbReference type="RefSeq" id="WP_193083350.1">
    <property type="nucleotide sequence ID" value="NZ_CP045201.1"/>
</dbReference>
<dbReference type="PANTHER" id="PTHR20941:SF1">
    <property type="entry name" value="FOLIC ACID SYNTHESIS PROTEIN FOL1"/>
    <property type="match status" value="1"/>
</dbReference>
<dbReference type="Gene3D" id="3.20.20.20">
    <property type="entry name" value="Dihydropteroate synthase-like"/>
    <property type="match status" value="1"/>
</dbReference>
<comment type="similarity">
    <text evidence="4 12">Belongs to the DHPS family.</text>
</comment>
<keyword evidence="9 12" id="KW-0460">Magnesium</keyword>
<keyword evidence="7 12" id="KW-0808">Transferase</keyword>
<evidence type="ECO:0000256" key="6">
    <source>
        <dbReference type="ARBA" id="ARBA00016919"/>
    </source>
</evidence>
<keyword evidence="15" id="KW-1185">Reference proteome</keyword>
<dbReference type="CDD" id="cd00739">
    <property type="entry name" value="DHPS"/>
    <property type="match status" value="1"/>
</dbReference>
<reference evidence="14 15" key="1">
    <citation type="submission" date="2019-10" db="EMBL/GenBank/DDBJ databases">
        <title>Pseudopuniceibacterium sp. HQ09 islated from Antarctica.</title>
        <authorList>
            <person name="Liao L."/>
            <person name="Su S."/>
            <person name="Chen B."/>
            <person name="Yu Y."/>
        </authorList>
    </citation>
    <scope>NUCLEOTIDE SEQUENCE [LARGE SCALE GENOMIC DNA]</scope>
    <source>
        <strain evidence="14 15">HQ09</strain>
    </source>
</reference>
<proteinExistence type="inferred from homology"/>
<dbReference type="SUPFAM" id="SSF51717">
    <property type="entry name" value="Dihydropteroate synthetase-like"/>
    <property type="match status" value="1"/>
</dbReference>
<feature type="domain" description="Pterin-binding" evidence="13">
    <location>
        <begin position="72"/>
        <end position="325"/>
    </location>
</feature>
<organism evidence="14 15">
    <name type="scientific">Pseudooceanicola spongiae</name>
    <dbReference type="NCBI Taxonomy" id="2613965"/>
    <lineage>
        <taxon>Bacteria</taxon>
        <taxon>Pseudomonadati</taxon>
        <taxon>Pseudomonadota</taxon>
        <taxon>Alphaproteobacteria</taxon>
        <taxon>Rhodobacterales</taxon>
        <taxon>Paracoccaceae</taxon>
        <taxon>Pseudooceanicola</taxon>
    </lineage>
</organism>
<dbReference type="InterPro" id="IPR045031">
    <property type="entry name" value="DHP_synth-like"/>
</dbReference>
<dbReference type="FunFam" id="3.20.20.20:FF:000006">
    <property type="entry name" value="Dihydropteroate synthase"/>
    <property type="match status" value="1"/>
</dbReference>
<gene>
    <name evidence="14" type="primary">folP</name>
    <name evidence="14" type="ORF">F3W81_09545</name>
</gene>
<comment type="cofactor">
    <cofactor evidence="2 12">
        <name>Mg(2+)</name>
        <dbReference type="ChEBI" id="CHEBI:18420"/>
    </cofactor>
</comment>
<dbReference type="InterPro" id="IPR006390">
    <property type="entry name" value="DHP_synth_dom"/>
</dbReference>
<dbReference type="Proteomes" id="UP000594118">
    <property type="component" value="Chromosome"/>
</dbReference>
<evidence type="ECO:0000259" key="13">
    <source>
        <dbReference type="PROSITE" id="PS50972"/>
    </source>
</evidence>
<dbReference type="Pfam" id="PF00809">
    <property type="entry name" value="Pterin_bind"/>
    <property type="match status" value="1"/>
</dbReference>